<evidence type="ECO:0000259" key="7">
    <source>
        <dbReference type="PROSITE" id="PS51900"/>
    </source>
</evidence>
<dbReference type="GO" id="GO:0003677">
    <property type="term" value="F:DNA binding"/>
    <property type="evidence" value="ECO:0007669"/>
    <property type="project" value="UniProtKB-UniRule"/>
</dbReference>
<comment type="caution">
    <text evidence="8">The sequence shown here is derived from an EMBL/GenBank/DDBJ whole genome shotgun (WGS) entry which is preliminary data.</text>
</comment>
<reference evidence="9" key="1">
    <citation type="submission" date="2018-04" db="EMBL/GenBank/DDBJ databases">
        <authorList>
            <person name="Cornet L."/>
        </authorList>
    </citation>
    <scope>NUCLEOTIDE SEQUENCE [LARGE SCALE GENOMIC DNA]</scope>
</reference>
<organism evidence="8 9">
    <name type="scientific">Phormidesmis priestleyi</name>
    <dbReference type="NCBI Taxonomy" id="268141"/>
    <lineage>
        <taxon>Bacteria</taxon>
        <taxon>Bacillati</taxon>
        <taxon>Cyanobacteriota</taxon>
        <taxon>Cyanophyceae</taxon>
        <taxon>Leptolyngbyales</taxon>
        <taxon>Leptolyngbyaceae</taxon>
        <taxon>Phormidesmis</taxon>
    </lineage>
</organism>
<feature type="domain" description="Core-binding (CB)" evidence="7">
    <location>
        <begin position="33"/>
        <end position="119"/>
    </location>
</feature>
<evidence type="ECO:0000256" key="2">
    <source>
        <dbReference type="ARBA" id="ARBA00022908"/>
    </source>
</evidence>
<dbReference type="GO" id="GO:0015074">
    <property type="term" value="P:DNA integration"/>
    <property type="evidence" value="ECO:0007669"/>
    <property type="project" value="UniProtKB-KW"/>
</dbReference>
<keyword evidence="3 5" id="KW-0238">DNA-binding</keyword>
<dbReference type="GO" id="GO:0006310">
    <property type="term" value="P:DNA recombination"/>
    <property type="evidence" value="ECO:0007669"/>
    <property type="project" value="UniProtKB-KW"/>
</dbReference>
<accession>A0A2W4X5G0</accession>
<dbReference type="PROSITE" id="PS51900">
    <property type="entry name" value="CB"/>
    <property type="match status" value="1"/>
</dbReference>
<sequence>MAKPDLIPTFIEVGALAKPAVPAVPAVPVPDKPVEMDWVDEFLCDREIRPNTKKAYVRQLRGFQVWCEFKHWGDMDDVDIRNYKAYLKRQPTKSGKIGLSPASINQALATLHSFFKWLTTKRYIVYNPTLNVEKVPATPTETKDMEIAAVRHLADGLKYRGQRESLSIRDTAIFELLKHGLRATEVSNLNIGDYNGQAIQVSGAKWRSDGAVPLSPKARQAIESYLGWCVQKGFDTGLGDPLFRSLSRNGYGKRLGYWGIYEMVKDLAAISESTENVHPHRLRHTFGTQLVMGDVQPDYARKLMRIKSPVTFDRYTRRAVEKKAEDAFNDLMERSESDDGLF</sequence>
<evidence type="ECO:0000256" key="5">
    <source>
        <dbReference type="PROSITE-ProRule" id="PRU01248"/>
    </source>
</evidence>
<dbReference type="InterPro" id="IPR050090">
    <property type="entry name" value="Tyrosine_recombinase_XerCD"/>
</dbReference>
<evidence type="ECO:0000259" key="6">
    <source>
        <dbReference type="PROSITE" id="PS51898"/>
    </source>
</evidence>
<dbReference type="InterPro" id="IPR011010">
    <property type="entry name" value="DNA_brk_join_enz"/>
</dbReference>
<dbReference type="InterPro" id="IPR013762">
    <property type="entry name" value="Integrase-like_cat_sf"/>
</dbReference>
<feature type="domain" description="Tyr recombinase" evidence="6">
    <location>
        <begin position="136"/>
        <end position="328"/>
    </location>
</feature>
<evidence type="ECO:0000256" key="1">
    <source>
        <dbReference type="ARBA" id="ARBA00008857"/>
    </source>
</evidence>
<dbReference type="InterPro" id="IPR002104">
    <property type="entry name" value="Integrase_catalytic"/>
</dbReference>
<reference evidence="8 9" key="2">
    <citation type="submission" date="2018-06" db="EMBL/GenBank/DDBJ databases">
        <title>Metagenomic assembly of (sub)arctic Cyanobacteria and their associated microbiome from non-axenic cultures.</title>
        <authorList>
            <person name="Baurain D."/>
        </authorList>
    </citation>
    <scope>NUCLEOTIDE SEQUENCE [LARGE SCALE GENOMIC DNA]</scope>
    <source>
        <strain evidence="8">ULC027bin1</strain>
    </source>
</reference>
<dbReference type="Gene3D" id="1.10.150.130">
    <property type="match status" value="1"/>
</dbReference>
<keyword evidence="4" id="KW-0233">DNA recombination</keyword>
<dbReference type="InterPro" id="IPR004107">
    <property type="entry name" value="Integrase_SAM-like_N"/>
</dbReference>
<evidence type="ECO:0000313" key="9">
    <source>
        <dbReference type="Proteomes" id="UP000249794"/>
    </source>
</evidence>
<keyword evidence="2" id="KW-0229">DNA integration</keyword>
<dbReference type="EMBL" id="QBMP01000147">
    <property type="protein sequence ID" value="PZO52454.1"/>
    <property type="molecule type" value="Genomic_DNA"/>
</dbReference>
<dbReference type="PANTHER" id="PTHR30349:SF41">
    <property type="entry name" value="INTEGRASE_RECOMBINASE PROTEIN MJ0367-RELATED"/>
    <property type="match status" value="1"/>
</dbReference>
<dbReference type="PANTHER" id="PTHR30349">
    <property type="entry name" value="PHAGE INTEGRASE-RELATED"/>
    <property type="match status" value="1"/>
</dbReference>
<evidence type="ECO:0000256" key="4">
    <source>
        <dbReference type="ARBA" id="ARBA00023172"/>
    </source>
</evidence>
<dbReference type="Proteomes" id="UP000249794">
    <property type="component" value="Unassembled WGS sequence"/>
</dbReference>
<dbReference type="AlphaFoldDB" id="A0A2W4X5G0"/>
<dbReference type="InterPro" id="IPR044068">
    <property type="entry name" value="CB"/>
</dbReference>
<dbReference type="Gene3D" id="1.10.443.10">
    <property type="entry name" value="Intergrase catalytic core"/>
    <property type="match status" value="1"/>
</dbReference>
<protein>
    <submittedName>
        <fullName evidence="8">Integrase</fullName>
    </submittedName>
</protein>
<gene>
    <name evidence="8" type="ORF">DCF15_13705</name>
</gene>
<evidence type="ECO:0000256" key="3">
    <source>
        <dbReference type="ARBA" id="ARBA00023125"/>
    </source>
</evidence>
<proteinExistence type="inferred from homology"/>
<dbReference type="Pfam" id="PF00589">
    <property type="entry name" value="Phage_integrase"/>
    <property type="match status" value="1"/>
</dbReference>
<comment type="similarity">
    <text evidence="1">Belongs to the 'phage' integrase family.</text>
</comment>
<dbReference type="Pfam" id="PF13495">
    <property type="entry name" value="Phage_int_SAM_4"/>
    <property type="match status" value="1"/>
</dbReference>
<dbReference type="SUPFAM" id="SSF56349">
    <property type="entry name" value="DNA breaking-rejoining enzymes"/>
    <property type="match status" value="1"/>
</dbReference>
<dbReference type="InterPro" id="IPR010998">
    <property type="entry name" value="Integrase_recombinase_N"/>
</dbReference>
<dbReference type="PROSITE" id="PS51898">
    <property type="entry name" value="TYR_RECOMBINASE"/>
    <property type="match status" value="1"/>
</dbReference>
<evidence type="ECO:0000313" key="8">
    <source>
        <dbReference type="EMBL" id="PZO52454.1"/>
    </source>
</evidence>
<name>A0A2W4X5G0_9CYAN</name>